<dbReference type="OrthoDB" id="1672942at2"/>
<dbReference type="InterPro" id="IPR013785">
    <property type="entry name" value="Aldolase_TIM"/>
</dbReference>
<dbReference type="InterPro" id="IPR012062">
    <property type="entry name" value="GatZ/KbaZ-like"/>
</dbReference>
<keyword evidence="3" id="KW-1185">Reference proteome</keyword>
<dbReference type="Gene3D" id="1.10.400.20">
    <property type="entry name" value="putative tagatose 6-phosphate kinase domain like"/>
    <property type="match status" value="1"/>
</dbReference>
<dbReference type="GO" id="GO:0009401">
    <property type="term" value="P:phosphoenolpyruvate-dependent sugar phosphotransferase system"/>
    <property type="evidence" value="ECO:0007669"/>
    <property type="project" value="TreeGrafter"/>
</dbReference>
<reference evidence="2 3" key="1">
    <citation type="submission" date="2016-10" db="EMBL/GenBank/DDBJ databases">
        <authorList>
            <person name="de Groot N.N."/>
        </authorList>
    </citation>
    <scope>NUCLEOTIDE SEQUENCE [LARGE SCALE GENOMIC DNA]</scope>
    <source>
        <strain evidence="2 3">SLAS-1</strain>
    </source>
</reference>
<gene>
    <name evidence="2" type="ORF">SAMN04488692_10758</name>
</gene>
<dbReference type="PIRSF" id="PIRSF009264">
    <property type="entry name" value="TagBP_ald_AgaZ"/>
    <property type="match status" value="1"/>
</dbReference>
<proteinExistence type="predicted"/>
<dbReference type="PANTHER" id="PTHR32502">
    <property type="entry name" value="N-ACETYLGALACTOSAMINE PERMEASE II COMPONENT-RELATED"/>
    <property type="match status" value="1"/>
</dbReference>
<dbReference type="InterPro" id="IPR050303">
    <property type="entry name" value="GatZ_KbaZ_carbometab"/>
</dbReference>
<dbReference type="GO" id="GO:0005886">
    <property type="term" value="C:plasma membrane"/>
    <property type="evidence" value="ECO:0007669"/>
    <property type="project" value="TreeGrafter"/>
</dbReference>
<organism evidence="2 3">
    <name type="scientific">Halarsenatibacter silvermanii</name>
    <dbReference type="NCBI Taxonomy" id="321763"/>
    <lineage>
        <taxon>Bacteria</taxon>
        <taxon>Bacillati</taxon>
        <taxon>Bacillota</taxon>
        <taxon>Clostridia</taxon>
        <taxon>Halanaerobiales</taxon>
        <taxon>Halarsenatibacteraceae</taxon>
        <taxon>Halarsenatibacter</taxon>
    </lineage>
</organism>
<dbReference type="Pfam" id="PF08013">
    <property type="entry name" value="GatZ_KbaZ-like"/>
    <property type="match status" value="1"/>
</dbReference>
<evidence type="ECO:0000256" key="1">
    <source>
        <dbReference type="ARBA" id="ARBA00005007"/>
    </source>
</evidence>
<evidence type="ECO:0000313" key="3">
    <source>
        <dbReference type="Proteomes" id="UP000199476"/>
    </source>
</evidence>
<dbReference type="EMBL" id="FNGO01000007">
    <property type="protein sequence ID" value="SDL67348.1"/>
    <property type="molecule type" value="Genomic_DNA"/>
</dbReference>
<sequence length="437" mass="49129">MQKFAADILQEQAAGRPAGIASICSSSVEVLESVLAHADSIEGNILIEATCNQVNQFGGYTGRTPDKFCSWILEMAEEYEVKRDKLKLGGDHLGVVPFQDEPAAEAMKKGRQMAYDYARAGFDKLHLDASPPLADDSLPLPVEKIAARTAELCQAAEKGFAEGDSTGEIPPNYVVGSEVPSPGGDENAESGKGPVVTELAELQQSLEAMEKAFQKRDLEDAWERVMAFVVQPGVEFASFEVFDYWPEDFEDLSDFISRRDDLVFEGHSTDYQTPEALKRMVADGTAILKVGPGLTFVLREALFALEAIVKELSWQLPEGDEKANFSEILLAEMKQNPESWQGYYQGSREEIELACRYSYFDRSRYYLSRPAVKKARERLKKNFDRLDVPPPLLRQYLPEQYRELRRGEYKMKAENLIKSAVFQELKPYLRSTGQLKE</sequence>
<dbReference type="Proteomes" id="UP000199476">
    <property type="component" value="Unassembled WGS sequence"/>
</dbReference>
<dbReference type="AlphaFoldDB" id="A0A1G9LZD5"/>
<dbReference type="PANTHER" id="PTHR32502:SF2">
    <property type="entry name" value="D-TAGATOSE-1,6-BISPHOSPHATE ALDOLASE SUBUNIT KBAZ"/>
    <property type="match status" value="1"/>
</dbReference>
<evidence type="ECO:0000313" key="2">
    <source>
        <dbReference type="EMBL" id="SDL67348.1"/>
    </source>
</evidence>
<comment type="pathway">
    <text evidence="1">Carbohydrate metabolism.</text>
</comment>
<dbReference type="STRING" id="321763.SAMN04488692_10758"/>
<name>A0A1G9LZD5_9FIRM</name>
<protein>
    <submittedName>
        <fullName evidence="2">Tagatose-bisphosphate aldolase noncatalytic subunit</fullName>
    </submittedName>
</protein>
<dbReference type="SUPFAM" id="SSF51569">
    <property type="entry name" value="Aldolase"/>
    <property type="match status" value="1"/>
</dbReference>
<dbReference type="RefSeq" id="WP_089759367.1">
    <property type="nucleotide sequence ID" value="NZ_FNGO01000007.1"/>
</dbReference>
<dbReference type="GO" id="GO:0005975">
    <property type="term" value="P:carbohydrate metabolic process"/>
    <property type="evidence" value="ECO:0007669"/>
    <property type="project" value="InterPro"/>
</dbReference>
<accession>A0A1G9LZD5</accession>
<dbReference type="Gene3D" id="3.20.20.70">
    <property type="entry name" value="Aldolase class I"/>
    <property type="match status" value="1"/>
</dbReference>